<dbReference type="OrthoDB" id="5984008at2759"/>
<keyword evidence="13" id="KW-1185">Reference proteome</keyword>
<keyword evidence="3" id="KW-0812">Transmembrane</keyword>
<evidence type="ECO:0000256" key="7">
    <source>
        <dbReference type="ARBA" id="ARBA00023170"/>
    </source>
</evidence>
<keyword evidence="7" id="KW-0675">Receptor</keyword>
<organism evidence="12 13">
    <name type="scientific">Ramazzottius varieornatus</name>
    <name type="common">Water bear</name>
    <name type="synonym">Tardigrade</name>
    <dbReference type="NCBI Taxonomy" id="947166"/>
    <lineage>
        <taxon>Eukaryota</taxon>
        <taxon>Metazoa</taxon>
        <taxon>Ecdysozoa</taxon>
        <taxon>Tardigrada</taxon>
        <taxon>Eutardigrada</taxon>
        <taxon>Parachela</taxon>
        <taxon>Hypsibioidea</taxon>
        <taxon>Ramazzottiidae</taxon>
        <taxon>Ramazzottius</taxon>
    </lineage>
</organism>
<keyword evidence="6" id="KW-0472">Membrane</keyword>
<dbReference type="GO" id="GO:0016020">
    <property type="term" value="C:membrane"/>
    <property type="evidence" value="ECO:0007669"/>
    <property type="project" value="UniProtKB-SubCell"/>
</dbReference>
<reference evidence="12 13" key="1">
    <citation type="journal article" date="2016" name="Nat. Commun.">
        <title>Extremotolerant tardigrade genome and improved radiotolerance of human cultured cells by tardigrade-unique protein.</title>
        <authorList>
            <person name="Hashimoto T."/>
            <person name="Horikawa D.D."/>
            <person name="Saito Y."/>
            <person name="Kuwahara H."/>
            <person name="Kozuka-Hata H."/>
            <person name="Shin-I T."/>
            <person name="Minakuchi Y."/>
            <person name="Ohishi K."/>
            <person name="Motoyama A."/>
            <person name="Aizu T."/>
            <person name="Enomoto A."/>
            <person name="Kondo K."/>
            <person name="Tanaka S."/>
            <person name="Hara Y."/>
            <person name="Koshikawa S."/>
            <person name="Sagara H."/>
            <person name="Miura T."/>
            <person name="Yokobori S."/>
            <person name="Miyagawa K."/>
            <person name="Suzuki Y."/>
            <person name="Kubo T."/>
            <person name="Oyama M."/>
            <person name="Kohara Y."/>
            <person name="Fujiyama A."/>
            <person name="Arakawa K."/>
            <person name="Katayama T."/>
            <person name="Toyoda A."/>
            <person name="Kunieda T."/>
        </authorList>
    </citation>
    <scope>NUCLEOTIDE SEQUENCE [LARGE SCALE GENOMIC DNA]</scope>
    <source>
        <strain evidence="12 13">YOKOZUNA-1</strain>
    </source>
</reference>
<evidence type="ECO:0000256" key="8">
    <source>
        <dbReference type="ARBA" id="ARBA00023180"/>
    </source>
</evidence>
<evidence type="ECO:0000259" key="11">
    <source>
        <dbReference type="Pfam" id="PF10613"/>
    </source>
</evidence>
<comment type="caution">
    <text evidence="12">The sequence shown here is derived from an EMBL/GenBank/DDBJ whole genome shotgun (WGS) entry which is preliminary data.</text>
</comment>
<dbReference type="AlphaFoldDB" id="A0A1D1V4D4"/>
<comment type="subcellular location">
    <subcellularLocation>
        <location evidence="1">Membrane</location>
        <topology evidence="1">Multi-pass membrane protein</topology>
    </subcellularLocation>
</comment>
<dbReference type="STRING" id="947166.A0A1D1V4D4"/>
<keyword evidence="2" id="KW-0813">Transport</keyword>
<evidence type="ECO:0000256" key="6">
    <source>
        <dbReference type="ARBA" id="ARBA00023136"/>
    </source>
</evidence>
<dbReference type="Proteomes" id="UP000186922">
    <property type="component" value="Unassembled WGS sequence"/>
</dbReference>
<protein>
    <recommendedName>
        <fullName evidence="11">Ionotropic glutamate receptor L-glutamate and glycine-binding domain-containing protein</fullName>
    </recommendedName>
</protein>
<keyword evidence="10" id="KW-0407">Ion channel</keyword>
<keyword evidence="5" id="KW-0406">Ion transport</keyword>
<keyword evidence="8" id="KW-0325">Glycoprotein</keyword>
<feature type="domain" description="Ionotropic glutamate receptor L-glutamate and glycine-binding" evidence="11">
    <location>
        <begin position="1"/>
        <end position="44"/>
    </location>
</feature>
<evidence type="ECO:0000256" key="5">
    <source>
        <dbReference type="ARBA" id="ARBA00023065"/>
    </source>
</evidence>
<gene>
    <name evidence="12" type="primary">RvY_06270</name>
    <name evidence="12" type="synonym">RvY_06270.3</name>
    <name evidence="12" type="ORF">RvY_06270-3</name>
</gene>
<evidence type="ECO:0000256" key="9">
    <source>
        <dbReference type="ARBA" id="ARBA00023286"/>
    </source>
</evidence>
<accession>A0A1D1V4D4</accession>
<proteinExistence type="predicted"/>
<evidence type="ECO:0000256" key="3">
    <source>
        <dbReference type="ARBA" id="ARBA00022692"/>
    </source>
</evidence>
<evidence type="ECO:0000256" key="1">
    <source>
        <dbReference type="ARBA" id="ARBA00004141"/>
    </source>
</evidence>
<dbReference type="Pfam" id="PF10613">
    <property type="entry name" value="Lig_chan-Glu_bd"/>
    <property type="match status" value="1"/>
</dbReference>
<dbReference type="GO" id="GO:0015276">
    <property type="term" value="F:ligand-gated monoatomic ion channel activity"/>
    <property type="evidence" value="ECO:0007669"/>
    <property type="project" value="InterPro"/>
</dbReference>
<dbReference type="Gene3D" id="3.40.190.10">
    <property type="entry name" value="Periplasmic binding protein-like II"/>
    <property type="match status" value="1"/>
</dbReference>
<name>A0A1D1V4D4_RAMVA</name>
<evidence type="ECO:0000256" key="4">
    <source>
        <dbReference type="ARBA" id="ARBA00022989"/>
    </source>
</evidence>
<keyword evidence="4" id="KW-1133">Transmembrane helix</keyword>
<dbReference type="SUPFAM" id="SSF53850">
    <property type="entry name" value="Periplasmic binding protein-like II"/>
    <property type="match status" value="1"/>
</dbReference>
<keyword evidence="9" id="KW-1071">Ligand-gated ion channel</keyword>
<sequence length="190" mass="21651">MIGMLQRGEVDLIAADLTVSLQRQSVVEFTVPFYEDPMTILLPRSQFNKHLFGFLFPFSTSVRAVENNNRSPKHIRSNHPFGLAGVVLCDRRSWSLRSASLRLQSSHTLLRCAKEGQLFCFFVGSLHLLLWLHSFPRWTNYSGRRLIAHLHGLLVALQPLHCGHLLRQPHCFSDIPGQAFHSQQLTCLPV</sequence>
<evidence type="ECO:0000256" key="2">
    <source>
        <dbReference type="ARBA" id="ARBA00022448"/>
    </source>
</evidence>
<evidence type="ECO:0000256" key="10">
    <source>
        <dbReference type="ARBA" id="ARBA00023303"/>
    </source>
</evidence>
<evidence type="ECO:0000313" key="12">
    <source>
        <dbReference type="EMBL" id="GAU94507.1"/>
    </source>
</evidence>
<dbReference type="EMBL" id="BDGG01000002">
    <property type="protein sequence ID" value="GAU94507.1"/>
    <property type="molecule type" value="Genomic_DNA"/>
</dbReference>
<dbReference type="InterPro" id="IPR019594">
    <property type="entry name" value="Glu/Gly-bd"/>
</dbReference>
<evidence type="ECO:0000313" key="13">
    <source>
        <dbReference type="Proteomes" id="UP000186922"/>
    </source>
</evidence>